<comment type="caution">
    <text evidence="5">The sequence shown here is derived from an EMBL/GenBank/DDBJ whole genome shotgun (WGS) entry which is preliminary data.</text>
</comment>
<dbReference type="SMART" id="SM00320">
    <property type="entry name" value="WD40"/>
    <property type="match status" value="6"/>
</dbReference>
<gene>
    <name evidence="5" type="ORF">AKO1_004430</name>
</gene>
<keyword evidence="6" id="KW-1185">Reference proteome</keyword>
<dbReference type="Pfam" id="PF00400">
    <property type="entry name" value="WD40"/>
    <property type="match status" value="4"/>
</dbReference>
<dbReference type="Gene3D" id="2.130.10.10">
    <property type="entry name" value="YVTN repeat-like/Quinoprotein amine dehydrogenase"/>
    <property type="match status" value="2"/>
</dbReference>
<dbReference type="PANTHER" id="PTHR22847">
    <property type="entry name" value="WD40 REPEAT PROTEIN"/>
    <property type="match status" value="1"/>
</dbReference>
<dbReference type="SUPFAM" id="SSF50978">
    <property type="entry name" value="WD40 repeat-like"/>
    <property type="match status" value="1"/>
</dbReference>
<evidence type="ECO:0000256" key="2">
    <source>
        <dbReference type="ARBA" id="ARBA00022737"/>
    </source>
</evidence>
<sequence>MHIEEGARVRHKIDERLSKLRSLGEIPEYLCCPISQDVINEPVLLVETGHLYEKDIIEDWLRCHDTCPLTGVIIKSKLIAPVHVFRTLATEYKTKYVDSSLAIIIKLLDRHKDFLSNKDLEQIKSHLDICTEYNHDRQDLYLLMMRLCEQLSDYAGINRLIVKYIDFLVRTHKSSEPSSIIKSISNSLLFLGERITDNIDLLSDALSAGPHHIDNLRYFKEALVVINKPIQASRVCRNLSPMYHFVDKKQEGIKLIIEAITLDPTNESLCETFIKSLKDKETLLEFCKLAITNSPEPQLKSQLCINFLQKILVHSQSRTNHIDVLEVSMQRIEEQIKDELLMRKSFEQNAKFLSFSCLVPGSDTNLQLFETDLQLSDQQIWCVLSLSDNIVATSHQKGGYISIWNLEAKTCRRIGHNYPGMDFVWEMTRVGTDLIACASRKESIINIFDWRTGENINTIQHDVSINSAGHSSLVSFGCYVMGALKDNTITIWDIRPPGGKIVKRFMGHQNYVNCICLLSDTRFASGSLDRSIKIWNINQDECEYTIESAHDCGVTSLCLLNNNVLVSAGGSEDRKVKTWDIKGRKCINIMSGHKSVVKQMVKLTERTIATASWDTTIKIWDVIKGECVRTLDTHEDQVLGLILNGNRLVSVSKDKTMRVWDSCRRRSSSS</sequence>
<dbReference type="Gene3D" id="3.30.40.10">
    <property type="entry name" value="Zinc/RING finger domain, C3HC4 (zinc finger)"/>
    <property type="match status" value="1"/>
</dbReference>
<dbReference type="PROSITE" id="PS50082">
    <property type="entry name" value="WD_REPEATS_2"/>
    <property type="match status" value="3"/>
</dbReference>
<dbReference type="InterPro" id="IPR020472">
    <property type="entry name" value="WD40_PAC1"/>
</dbReference>
<protein>
    <submittedName>
        <fullName evidence="5">HET-E1</fullName>
    </submittedName>
</protein>
<dbReference type="AlphaFoldDB" id="A0AAW2YK61"/>
<dbReference type="Proteomes" id="UP001431209">
    <property type="component" value="Unassembled WGS sequence"/>
</dbReference>
<organism evidence="5 6">
    <name type="scientific">Acrasis kona</name>
    <dbReference type="NCBI Taxonomy" id="1008807"/>
    <lineage>
        <taxon>Eukaryota</taxon>
        <taxon>Discoba</taxon>
        <taxon>Heterolobosea</taxon>
        <taxon>Tetramitia</taxon>
        <taxon>Eutetramitia</taxon>
        <taxon>Acrasidae</taxon>
        <taxon>Acrasis</taxon>
    </lineage>
</organism>
<dbReference type="PANTHER" id="PTHR22847:SF637">
    <property type="entry name" value="WD REPEAT DOMAIN 5B"/>
    <property type="match status" value="1"/>
</dbReference>
<feature type="domain" description="U-box" evidence="4">
    <location>
        <begin position="25"/>
        <end position="99"/>
    </location>
</feature>
<dbReference type="InterPro" id="IPR003613">
    <property type="entry name" value="Ubox_domain"/>
</dbReference>
<keyword evidence="1 3" id="KW-0853">WD repeat</keyword>
<dbReference type="GO" id="GO:0004842">
    <property type="term" value="F:ubiquitin-protein transferase activity"/>
    <property type="evidence" value="ECO:0007669"/>
    <property type="project" value="InterPro"/>
</dbReference>
<evidence type="ECO:0000259" key="4">
    <source>
        <dbReference type="PROSITE" id="PS51698"/>
    </source>
</evidence>
<dbReference type="CDD" id="cd00200">
    <property type="entry name" value="WD40"/>
    <property type="match status" value="1"/>
</dbReference>
<accession>A0AAW2YK61</accession>
<dbReference type="SUPFAM" id="SSF57850">
    <property type="entry name" value="RING/U-box"/>
    <property type="match status" value="1"/>
</dbReference>
<dbReference type="EMBL" id="JAOPGA020000041">
    <property type="protein sequence ID" value="KAL0476452.1"/>
    <property type="molecule type" value="Genomic_DNA"/>
</dbReference>
<dbReference type="PROSITE" id="PS00678">
    <property type="entry name" value="WD_REPEATS_1"/>
    <property type="match status" value="2"/>
</dbReference>
<dbReference type="PROSITE" id="PS50294">
    <property type="entry name" value="WD_REPEATS_REGION"/>
    <property type="match status" value="2"/>
</dbReference>
<dbReference type="InterPro" id="IPR001680">
    <property type="entry name" value="WD40_rpt"/>
</dbReference>
<dbReference type="InterPro" id="IPR015943">
    <property type="entry name" value="WD40/YVTN_repeat-like_dom_sf"/>
</dbReference>
<feature type="repeat" description="WD" evidence="3">
    <location>
        <begin position="590"/>
        <end position="630"/>
    </location>
</feature>
<dbReference type="Pfam" id="PF04564">
    <property type="entry name" value="U-box"/>
    <property type="match status" value="1"/>
</dbReference>
<dbReference type="GO" id="GO:0016567">
    <property type="term" value="P:protein ubiquitination"/>
    <property type="evidence" value="ECO:0007669"/>
    <property type="project" value="InterPro"/>
</dbReference>
<dbReference type="InterPro" id="IPR036322">
    <property type="entry name" value="WD40_repeat_dom_sf"/>
</dbReference>
<evidence type="ECO:0000313" key="6">
    <source>
        <dbReference type="Proteomes" id="UP001431209"/>
    </source>
</evidence>
<proteinExistence type="predicted"/>
<feature type="repeat" description="WD" evidence="3">
    <location>
        <begin position="505"/>
        <end position="545"/>
    </location>
</feature>
<evidence type="ECO:0000256" key="1">
    <source>
        <dbReference type="ARBA" id="ARBA00022574"/>
    </source>
</evidence>
<evidence type="ECO:0000256" key="3">
    <source>
        <dbReference type="PROSITE-ProRule" id="PRU00221"/>
    </source>
</evidence>
<dbReference type="InterPro" id="IPR013083">
    <property type="entry name" value="Znf_RING/FYVE/PHD"/>
</dbReference>
<dbReference type="PRINTS" id="PR00320">
    <property type="entry name" value="GPROTEINBRPT"/>
</dbReference>
<name>A0AAW2YK61_9EUKA</name>
<dbReference type="PROSITE" id="PS51698">
    <property type="entry name" value="U_BOX"/>
    <property type="match status" value="1"/>
</dbReference>
<feature type="repeat" description="WD" evidence="3">
    <location>
        <begin position="631"/>
        <end position="661"/>
    </location>
</feature>
<reference evidence="5 6" key="1">
    <citation type="submission" date="2024-03" db="EMBL/GenBank/DDBJ databases">
        <title>The Acrasis kona genome and developmental transcriptomes reveal deep origins of eukaryotic multicellular pathways.</title>
        <authorList>
            <person name="Sheikh S."/>
            <person name="Fu C.-J."/>
            <person name="Brown M.W."/>
            <person name="Baldauf S.L."/>
        </authorList>
    </citation>
    <scope>NUCLEOTIDE SEQUENCE [LARGE SCALE GENOMIC DNA]</scope>
    <source>
        <strain evidence="5 6">ATCC MYA-3509</strain>
    </source>
</reference>
<dbReference type="InterPro" id="IPR019775">
    <property type="entry name" value="WD40_repeat_CS"/>
</dbReference>
<evidence type="ECO:0000313" key="5">
    <source>
        <dbReference type="EMBL" id="KAL0476452.1"/>
    </source>
</evidence>
<dbReference type="GO" id="GO:1990234">
    <property type="term" value="C:transferase complex"/>
    <property type="evidence" value="ECO:0007669"/>
    <property type="project" value="UniProtKB-ARBA"/>
</dbReference>
<keyword evidence="2" id="KW-0677">Repeat</keyword>
<dbReference type="SMART" id="SM00504">
    <property type="entry name" value="Ubox"/>
    <property type="match status" value="1"/>
</dbReference>